<evidence type="ECO:0000313" key="3">
    <source>
        <dbReference type="Proteomes" id="UP001359559"/>
    </source>
</evidence>
<dbReference type="EMBL" id="JAYKXN010000003">
    <property type="protein sequence ID" value="KAK7302573.1"/>
    <property type="molecule type" value="Genomic_DNA"/>
</dbReference>
<keyword evidence="1" id="KW-1133">Transmembrane helix</keyword>
<gene>
    <name evidence="2" type="ORF">RJT34_13465</name>
</gene>
<comment type="caution">
    <text evidence="2">The sequence shown here is derived from an EMBL/GenBank/DDBJ whole genome shotgun (WGS) entry which is preliminary data.</text>
</comment>
<dbReference type="Proteomes" id="UP001359559">
    <property type="component" value="Unassembled WGS sequence"/>
</dbReference>
<keyword evidence="1" id="KW-0812">Transmembrane</keyword>
<proteinExistence type="predicted"/>
<accession>A0AAN9JP16</accession>
<feature type="transmembrane region" description="Helical" evidence="1">
    <location>
        <begin position="120"/>
        <end position="145"/>
    </location>
</feature>
<name>A0AAN9JP16_CLITE</name>
<sequence length="151" mass="17006">MSVFPSLSLSLFTFLPTVSVSISVSLVLKPLTLHLYLYLYLEAAKERTASYPLHPPLSSCPEVPSLCFSHCSSSLEYLLLCVVETITWGLVQKRQKIYILQLHIHFSTHFNYPSSYPPKLSFLVILVAQFLLVHVIAIQHAVVLATQEVHP</sequence>
<protein>
    <submittedName>
        <fullName evidence="2">Uncharacterized protein</fullName>
    </submittedName>
</protein>
<evidence type="ECO:0000313" key="2">
    <source>
        <dbReference type="EMBL" id="KAK7302573.1"/>
    </source>
</evidence>
<organism evidence="2 3">
    <name type="scientific">Clitoria ternatea</name>
    <name type="common">Butterfly pea</name>
    <dbReference type="NCBI Taxonomy" id="43366"/>
    <lineage>
        <taxon>Eukaryota</taxon>
        <taxon>Viridiplantae</taxon>
        <taxon>Streptophyta</taxon>
        <taxon>Embryophyta</taxon>
        <taxon>Tracheophyta</taxon>
        <taxon>Spermatophyta</taxon>
        <taxon>Magnoliopsida</taxon>
        <taxon>eudicotyledons</taxon>
        <taxon>Gunneridae</taxon>
        <taxon>Pentapetalae</taxon>
        <taxon>rosids</taxon>
        <taxon>fabids</taxon>
        <taxon>Fabales</taxon>
        <taxon>Fabaceae</taxon>
        <taxon>Papilionoideae</taxon>
        <taxon>50 kb inversion clade</taxon>
        <taxon>NPAAA clade</taxon>
        <taxon>indigoferoid/millettioid clade</taxon>
        <taxon>Phaseoleae</taxon>
        <taxon>Clitoria</taxon>
    </lineage>
</organism>
<keyword evidence="3" id="KW-1185">Reference proteome</keyword>
<keyword evidence="1" id="KW-0472">Membrane</keyword>
<evidence type="ECO:0000256" key="1">
    <source>
        <dbReference type="SAM" id="Phobius"/>
    </source>
</evidence>
<reference evidence="2 3" key="1">
    <citation type="submission" date="2024-01" db="EMBL/GenBank/DDBJ databases">
        <title>The genomes of 5 underutilized Papilionoideae crops provide insights into root nodulation and disease resistance.</title>
        <authorList>
            <person name="Yuan L."/>
        </authorList>
    </citation>
    <scope>NUCLEOTIDE SEQUENCE [LARGE SCALE GENOMIC DNA]</scope>
    <source>
        <strain evidence="2">LY-2023</strain>
        <tissue evidence="2">Leaf</tissue>
    </source>
</reference>
<dbReference type="AlphaFoldDB" id="A0AAN9JP16"/>